<evidence type="ECO:0000313" key="4">
    <source>
        <dbReference type="EMBL" id="RVU20642.1"/>
    </source>
</evidence>
<dbReference type="GO" id="GO:0016787">
    <property type="term" value="F:hydrolase activity"/>
    <property type="evidence" value="ECO:0007669"/>
    <property type="project" value="UniProtKB-KW"/>
</dbReference>
<dbReference type="AlphaFoldDB" id="A0A437PED4"/>
<dbReference type="InterPro" id="IPR002168">
    <property type="entry name" value="Lipase_GDXG_HIS_AS"/>
</dbReference>
<organism evidence="4 5">
    <name type="scientific">Methylobacterium oryzihabitans</name>
    <dbReference type="NCBI Taxonomy" id="2499852"/>
    <lineage>
        <taxon>Bacteria</taxon>
        <taxon>Pseudomonadati</taxon>
        <taxon>Pseudomonadota</taxon>
        <taxon>Alphaproteobacteria</taxon>
        <taxon>Hyphomicrobiales</taxon>
        <taxon>Methylobacteriaceae</taxon>
        <taxon>Methylobacterium</taxon>
    </lineage>
</organism>
<dbReference type="Gene3D" id="3.40.50.1820">
    <property type="entry name" value="alpha/beta hydrolase"/>
    <property type="match status" value="1"/>
</dbReference>
<dbReference type="InterPro" id="IPR050300">
    <property type="entry name" value="GDXG_lipolytic_enzyme"/>
</dbReference>
<evidence type="ECO:0000256" key="1">
    <source>
        <dbReference type="ARBA" id="ARBA00010515"/>
    </source>
</evidence>
<dbReference type="EMBL" id="SACP01000003">
    <property type="protein sequence ID" value="RVU20642.1"/>
    <property type="molecule type" value="Genomic_DNA"/>
</dbReference>
<dbReference type="Pfam" id="PF07859">
    <property type="entry name" value="Abhydrolase_3"/>
    <property type="match status" value="1"/>
</dbReference>
<dbReference type="OrthoDB" id="9806180at2"/>
<gene>
    <name evidence="4" type="ORF">EOE48_04645</name>
</gene>
<evidence type="ECO:0000256" key="2">
    <source>
        <dbReference type="ARBA" id="ARBA00022801"/>
    </source>
</evidence>
<comment type="caution">
    <text evidence="4">The sequence shown here is derived from an EMBL/GenBank/DDBJ whole genome shotgun (WGS) entry which is preliminary data.</text>
</comment>
<keyword evidence="5" id="KW-1185">Reference proteome</keyword>
<dbReference type="SUPFAM" id="SSF53474">
    <property type="entry name" value="alpha/beta-Hydrolases"/>
    <property type="match status" value="1"/>
</dbReference>
<feature type="domain" description="Alpha/beta hydrolase fold-3" evidence="3">
    <location>
        <begin position="76"/>
        <end position="281"/>
    </location>
</feature>
<evidence type="ECO:0000259" key="3">
    <source>
        <dbReference type="Pfam" id="PF07859"/>
    </source>
</evidence>
<keyword evidence="2 4" id="KW-0378">Hydrolase</keyword>
<dbReference type="PROSITE" id="PS01173">
    <property type="entry name" value="LIPASE_GDXG_HIS"/>
    <property type="match status" value="1"/>
</dbReference>
<sequence>MPIDPRARRFLDIVAIGAAGPATVAARRRGLAALARFAGPPAAVAAVSEETCPGPAGAVGLRLYRPLDAAEPGPGLVYLHGGGFVAGDLDSHDGLCRALAAGSGCRVVSVAYRLAPEHPFPAAPEDALAALAHVSGEAGRLGIDPARLAVGGDSAGANLAALLCLEARDRGGPAVAAQLLLCPVLDAAGEGGSRAAFAEGHGLDRATLARDLAAYAGALDPFYPRLSPLRAASLAGLPPALIHTAEYDMVRDDGDAYAHRLAAAGVPVRHTCHPGLIHDFYSLGGLIPVAAAALRGIAGELREVLAGG</sequence>
<dbReference type="PANTHER" id="PTHR48081">
    <property type="entry name" value="AB HYDROLASE SUPERFAMILY PROTEIN C4A8.06C"/>
    <property type="match status" value="1"/>
</dbReference>
<dbReference type="PANTHER" id="PTHR48081:SF8">
    <property type="entry name" value="ALPHA_BETA HYDROLASE FOLD-3 DOMAIN-CONTAINING PROTEIN-RELATED"/>
    <property type="match status" value="1"/>
</dbReference>
<dbReference type="InterPro" id="IPR013094">
    <property type="entry name" value="AB_hydrolase_3"/>
</dbReference>
<evidence type="ECO:0000313" key="5">
    <source>
        <dbReference type="Proteomes" id="UP000286997"/>
    </source>
</evidence>
<dbReference type="InterPro" id="IPR029058">
    <property type="entry name" value="AB_hydrolase_fold"/>
</dbReference>
<reference evidence="4 5" key="1">
    <citation type="submission" date="2019-01" db="EMBL/GenBank/DDBJ databases">
        <authorList>
            <person name="Chen W.-M."/>
        </authorList>
    </citation>
    <scope>NUCLEOTIDE SEQUENCE [LARGE SCALE GENOMIC DNA]</scope>
    <source>
        <strain evidence="4 5">TER-1</strain>
    </source>
</reference>
<dbReference type="Proteomes" id="UP000286997">
    <property type="component" value="Unassembled WGS sequence"/>
</dbReference>
<accession>A0A437PED4</accession>
<comment type="similarity">
    <text evidence="1">Belongs to the 'GDXG' lipolytic enzyme family.</text>
</comment>
<proteinExistence type="inferred from homology"/>
<dbReference type="FunFam" id="3.40.50.1820:FF:000089">
    <property type="entry name" value="Alpha/beta hydrolase"/>
    <property type="match status" value="1"/>
</dbReference>
<protein>
    <submittedName>
        <fullName evidence="4">Alpha/beta hydrolase</fullName>
    </submittedName>
</protein>
<dbReference type="RefSeq" id="WP_127727617.1">
    <property type="nucleotide sequence ID" value="NZ_SACP01000003.1"/>
</dbReference>
<name>A0A437PED4_9HYPH</name>